<feature type="region of interest" description="Disordered" evidence="3">
    <location>
        <begin position="590"/>
        <end position="626"/>
    </location>
</feature>
<feature type="domain" description="CCHC-type" evidence="4">
    <location>
        <begin position="637"/>
        <end position="650"/>
    </location>
</feature>
<feature type="coiled-coil region" evidence="2">
    <location>
        <begin position="424"/>
        <end position="493"/>
    </location>
</feature>
<dbReference type="Pfam" id="PF22936">
    <property type="entry name" value="Pol_BBD"/>
    <property type="match status" value="1"/>
</dbReference>
<dbReference type="InterPro" id="IPR036875">
    <property type="entry name" value="Znf_CCHC_sf"/>
</dbReference>
<organism evidence="5 6">
    <name type="scientific">Tanacetum coccineum</name>
    <dbReference type="NCBI Taxonomy" id="301880"/>
    <lineage>
        <taxon>Eukaryota</taxon>
        <taxon>Viridiplantae</taxon>
        <taxon>Streptophyta</taxon>
        <taxon>Embryophyta</taxon>
        <taxon>Tracheophyta</taxon>
        <taxon>Spermatophyta</taxon>
        <taxon>Magnoliopsida</taxon>
        <taxon>eudicotyledons</taxon>
        <taxon>Gunneridae</taxon>
        <taxon>Pentapetalae</taxon>
        <taxon>asterids</taxon>
        <taxon>campanulids</taxon>
        <taxon>Asterales</taxon>
        <taxon>Asteraceae</taxon>
        <taxon>Asteroideae</taxon>
        <taxon>Anthemideae</taxon>
        <taxon>Anthemidinae</taxon>
        <taxon>Tanacetum</taxon>
    </lineage>
</organism>
<evidence type="ECO:0000313" key="6">
    <source>
        <dbReference type="Proteomes" id="UP001151760"/>
    </source>
</evidence>
<evidence type="ECO:0000259" key="4">
    <source>
        <dbReference type="PROSITE" id="PS50158"/>
    </source>
</evidence>
<keyword evidence="1" id="KW-0862">Zinc</keyword>
<keyword evidence="1" id="KW-0479">Metal-binding</keyword>
<feature type="region of interest" description="Disordered" evidence="3">
    <location>
        <begin position="52"/>
        <end position="73"/>
    </location>
</feature>
<dbReference type="SUPFAM" id="SSF57756">
    <property type="entry name" value="Retrovirus zinc finger-like domains"/>
    <property type="match status" value="2"/>
</dbReference>
<dbReference type="Pfam" id="PF00098">
    <property type="entry name" value="zf-CCHC"/>
    <property type="match status" value="1"/>
</dbReference>
<gene>
    <name evidence="5" type="ORF">Tco_1082752</name>
</gene>
<dbReference type="EMBL" id="BQNB010020247">
    <property type="protein sequence ID" value="GJT93907.1"/>
    <property type="molecule type" value="Genomic_DNA"/>
</dbReference>
<dbReference type="PANTHER" id="PTHR35317">
    <property type="entry name" value="OS04G0629600 PROTEIN"/>
    <property type="match status" value="1"/>
</dbReference>
<evidence type="ECO:0000256" key="3">
    <source>
        <dbReference type="SAM" id="MobiDB-lite"/>
    </source>
</evidence>
<sequence>MDLENTQSNAVAKFPLLIQGDYEMWKLRIEQYFQIQDYALWDVIENGNSFKPEPRVTANEDGTSTSSLPGPVTNEEKIQKKNDVKARSMLLMALPNEHLLTFSQYKEAKTLFEAIQARFGGNNATRKTQKTLLKQMYKNFNASSTESLDSIFNRLQKIVSQLAILGEIISQEDLNLKFLRSLPAEWNTHVVVWRNKTDLDNMSFDDLYNNFKIVEQEVKRSVPSSPSTQNMAFVSSPSSTNEVNTTGIQVSTDSTSVSTTSVIGNTANLSDATVYAFLANQPHGSQLMHEDLEQIHEDDLEEMDLKWQLALLSMRARKYYQRTGKKITINGSDTAGYDKRKVECFNCHKLGHFAREFDWVAIDGAGFDWSFMEDEELPTNMALMAFSDSEVLKTCSNSCLKKYETLKNQHDTLRVEYNKTEFDLANYKRGLASVEEQLAFYKKNEILFCEQIAVLKRDASFRESDVTALKAQIEKLKKEKEGNKIKIDNFENASKSLDKLIGSQLADNNRKGLGFDSYNAVAPPPIGLFVPPSIDLSNSGLKEFQEPENKGYGVKKSVTENTFEFISSGPIIEDWVSDCDKIEFKEKVEKDECNKPKTEQANEPRKDSQIPKIKRTKLNEKPTSKPGIGFQVTKRACFVCGSLGHLIKDCDYHEKRMATKCVNNKKEEKGTGSGVDKLVWNNVQRLNHQNQFVPRAVLTRTGKILVNTTRTNSTNHDSTARQNPKSQAVLTSGAKKVNTVRPKVNENRPKPVFNKTHSSFRRPFHQRTAPKNRNMNNKVSTANVKLVSTASVNSVSTANVKLVSAVNIKSVNGQRVVSAVGKQGDNVVKPSAYWIWRPIGKVIDHGDPQVALKDTGIFDSGCSRHMTGNKSYLSDYQEFDGGFVAFGGSSKGGKISSKGTIRTGKLDFEDVYFVKELKFNLFSVSQMCDRKNNVLFTETECLILSPEFKLPDENQVMLKIPRKDNMYSFDLKNVVPTNGLTCLFAKATNDESKL</sequence>
<reference evidence="5" key="1">
    <citation type="journal article" date="2022" name="Int. J. Mol. Sci.">
        <title>Draft Genome of Tanacetum Coccineum: Genomic Comparison of Closely Related Tanacetum-Family Plants.</title>
        <authorList>
            <person name="Yamashiro T."/>
            <person name="Shiraishi A."/>
            <person name="Nakayama K."/>
            <person name="Satake H."/>
        </authorList>
    </citation>
    <scope>NUCLEOTIDE SEQUENCE</scope>
</reference>
<proteinExistence type="predicted"/>
<keyword evidence="1" id="KW-0863">Zinc-finger</keyword>
<dbReference type="InterPro" id="IPR054722">
    <property type="entry name" value="PolX-like_BBD"/>
</dbReference>
<comment type="caution">
    <text evidence="5">The sequence shown here is derived from an EMBL/GenBank/DDBJ whole genome shotgun (WGS) entry which is preliminary data.</text>
</comment>
<dbReference type="PROSITE" id="PS50158">
    <property type="entry name" value="ZF_CCHC"/>
    <property type="match status" value="1"/>
</dbReference>
<dbReference type="InterPro" id="IPR001878">
    <property type="entry name" value="Znf_CCHC"/>
</dbReference>
<keyword evidence="2" id="KW-0175">Coiled coil</keyword>
<protein>
    <submittedName>
        <fullName evidence="5">Ribonuclease H-like domain-containing protein</fullName>
    </submittedName>
</protein>
<dbReference type="Proteomes" id="UP001151760">
    <property type="component" value="Unassembled WGS sequence"/>
</dbReference>
<keyword evidence="6" id="KW-1185">Reference proteome</keyword>
<dbReference type="Pfam" id="PF14223">
    <property type="entry name" value="Retrotran_gag_2"/>
    <property type="match status" value="1"/>
</dbReference>
<evidence type="ECO:0000256" key="2">
    <source>
        <dbReference type="SAM" id="Coils"/>
    </source>
</evidence>
<name>A0ABQ5I3G5_9ASTR</name>
<dbReference type="PANTHER" id="PTHR35317:SF41">
    <property type="entry name" value="RNA-DIRECTED DNA POLYMERASE"/>
    <property type="match status" value="1"/>
</dbReference>
<dbReference type="SMART" id="SM00343">
    <property type="entry name" value="ZnF_C2HC"/>
    <property type="match status" value="2"/>
</dbReference>
<reference evidence="5" key="2">
    <citation type="submission" date="2022-01" db="EMBL/GenBank/DDBJ databases">
        <authorList>
            <person name="Yamashiro T."/>
            <person name="Shiraishi A."/>
            <person name="Satake H."/>
            <person name="Nakayama K."/>
        </authorList>
    </citation>
    <scope>NUCLEOTIDE SEQUENCE</scope>
</reference>
<evidence type="ECO:0000313" key="5">
    <source>
        <dbReference type="EMBL" id="GJT93907.1"/>
    </source>
</evidence>
<feature type="compositionally biased region" description="Basic and acidic residues" evidence="3">
    <location>
        <begin position="590"/>
        <end position="609"/>
    </location>
</feature>
<evidence type="ECO:0000256" key="1">
    <source>
        <dbReference type="PROSITE-ProRule" id="PRU00047"/>
    </source>
</evidence>
<accession>A0ABQ5I3G5</accession>